<feature type="compositionally biased region" description="Basic and acidic residues" evidence="1">
    <location>
        <begin position="1"/>
        <end position="17"/>
    </location>
</feature>
<dbReference type="EMBL" id="JAZHXI010000006">
    <property type="protein sequence ID" value="KAL2070470.1"/>
    <property type="molecule type" value="Genomic_DNA"/>
</dbReference>
<name>A0ABR4CKL5_9HELO</name>
<evidence type="ECO:0000256" key="1">
    <source>
        <dbReference type="SAM" id="MobiDB-lite"/>
    </source>
</evidence>
<evidence type="ECO:0000313" key="2">
    <source>
        <dbReference type="EMBL" id="KAL2070470.1"/>
    </source>
</evidence>
<keyword evidence="3" id="KW-1185">Reference proteome</keyword>
<reference evidence="2 3" key="1">
    <citation type="journal article" date="2024" name="Commun. Biol.">
        <title>Comparative genomic analysis of thermophilic fungi reveals convergent evolutionary adaptations and gene losses.</title>
        <authorList>
            <person name="Steindorff A.S."/>
            <person name="Aguilar-Pontes M.V."/>
            <person name="Robinson A.J."/>
            <person name="Andreopoulos B."/>
            <person name="LaButti K."/>
            <person name="Kuo A."/>
            <person name="Mondo S."/>
            <person name="Riley R."/>
            <person name="Otillar R."/>
            <person name="Haridas S."/>
            <person name="Lipzen A."/>
            <person name="Grimwood J."/>
            <person name="Schmutz J."/>
            <person name="Clum A."/>
            <person name="Reid I.D."/>
            <person name="Moisan M.C."/>
            <person name="Butler G."/>
            <person name="Nguyen T.T.M."/>
            <person name="Dewar K."/>
            <person name="Conant G."/>
            <person name="Drula E."/>
            <person name="Henrissat B."/>
            <person name="Hansel C."/>
            <person name="Singer S."/>
            <person name="Hutchinson M.I."/>
            <person name="de Vries R.P."/>
            <person name="Natvig D.O."/>
            <person name="Powell A.J."/>
            <person name="Tsang A."/>
            <person name="Grigoriev I.V."/>
        </authorList>
    </citation>
    <scope>NUCLEOTIDE SEQUENCE [LARGE SCALE GENOMIC DNA]</scope>
    <source>
        <strain evidence="2 3">CBS 494.80</strain>
    </source>
</reference>
<organism evidence="2 3">
    <name type="scientific">Oculimacula yallundae</name>
    <dbReference type="NCBI Taxonomy" id="86028"/>
    <lineage>
        <taxon>Eukaryota</taxon>
        <taxon>Fungi</taxon>
        <taxon>Dikarya</taxon>
        <taxon>Ascomycota</taxon>
        <taxon>Pezizomycotina</taxon>
        <taxon>Leotiomycetes</taxon>
        <taxon>Helotiales</taxon>
        <taxon>Ploettnerulaceae</taxon>
        <taxon>Oculimacula</taxon>
    </lineage>
</organism>
<gene>
    <name evidence="2" type="ORF">VTL71DRAFT_13496</name>
</gene>
<accession>A0ABR4CKL5</accession>
<protein>
    <submittedName>
        <fullName evidence="2">Uncharacterized protein</fullName>
    </submittedName>
</protein>
<dbReference type="Proteomes" id="UP001595075">
    <property type="component" value="Unassembled WGS sequence"/>
</dbReference>
<evidence type="ECO:0000313" key="3">
    <source>
        <dbReference type="Proteomes" id="UP001595075"/>
    </source>
</evidence>
<comment type="caution">
    <text evidence="2">The sequence shown here is derived from an EMBL/GenBank/DDBJ whole genome shotgun (WGS) entry which is preliminary data.</text>
</comment>
<proteinExistence type="predicted"/>
<sequence>MSDQPQDKSEECGEHFEFLSQQDDSSENEQSEDDSRSRSRLLPQDIKRRNRRNGSYEDNEIAHAKAIQADRGTNDDEFIPWTGDMSGFLKLINGNTQGWEEMMVLWDPLDLPKITATYTVVDWFAHAPKHVYLSDRAVAHICLAGISQVLKKVAWPADFACRGTVLKDRRGRGLPALDITGHVLQISGVNPVGSLEHLHYNVTDAPPRILAVETSSKGWYGTSLPRWKITGIEAYRYNTGSWAFMNVSFWWFRCIWGRSGYERFIH</sequence>
<feature type="region of interest" description="Disordered" evidence="1">
    <location>
        <begin position="1"/>
        <end position="69"/>
    </location>
</feature>